<feature type="non-terminal residue" evidence="1">
    <location>
        <position position="202"/>
    </location>
</feature>
<protein>
    <submittedName>
        <fullName evidence="1">Uncharacterized protein</fullName>
    </submittedName>
</protein>
<proteinExistence type="predicted"/>
<gene>
    <name evidence="1" type="ORF">PCOR1329_LOCUS44530</name>
</gene>
<accession>A0ABN9U252</accession>
<reference evidence="1" key="1">
    <citation type="submission" date="2023-10" db="EMBL/GenBank/DDBJ databases">
        <authorList>
            <person name="Chen Y."/>
            <person name="Shah S."/>
            <person name="Dougan E. K."/>
            <person name="Thang M."/>
            <person name="Chan C."/>
        </authorList>
    </citation>
    <scope>NUCLEOTIDE SEQUENCE [LARGE SCALE GENOMIC DNA]</scope>
</reference>
<dbReference type="EMBL" id="CAUYUJ010015353">
    <property type="protein sequence ID" value="CAK0852884.1"/>
    <property type="molecule type" value="Genomic_DNA"/>
</dbReference>
<keyword evidence="2" id="KW-1185">Reference proteome</keyword>
<organism evidence="1 2">
    <name type="scientific">Prorocentrum cordatum</name>
    <dbReference type="NCBI Taxonomy" id="2364126"/>
    <lineage>
        <taxon>Eukaryota</taxon>
        <taxon>Sar</taxon>
        <taxon>Alveolata</taxon>
        <taxon>Dinophyceae</taxon>
        <taxon>Prorocentrales</taxon>
        <taxon>Prorocentraceae</taxon>
        <taxon>Prorocentrum</taxon>
    </lineage>
</organism>
<sequence>MDVGFWGCLCAPGKGVGLPVQIPEVCVFRGHSPLGWYFTDQAGVVAERSCAAPSFLDDLEECLLGAAAERSAGGHGLQATGGVVALLRRVAERGQAPGITALDAPQLRELLEQVRRGAHVADVWSLQAAVPPEGNARYLSVYTCDTMGVEGSDVFGRPFDRLYASLRHAPDVPPPLPAEPAGQLGVPGPLRAAAQAKTLGIV</sequence>
<name>A0ABN9U252_9DINO</name>
<dbReference type="Proteomes" id="UP001189429">
    <property type="component" value="Unassembled WGS sequence"/>
</dbReference>
<evidence type="ECO:0000313" key="2">
    <source>
        <dbReference type="Proteomes" id="UP001189429"/>
    </source>
</evidence>
<comment type="caution">
    <text evidence="1">The sequence shown here is derived from an EMBL/GenBank/DDBJ whole genome shotgun (WGS) entry which is preliminary data.</text>
</comment>
<evidence type="ECO:0000313" key="1">
    <source>
        <dbReference type="EMBL" id="CAK0852884.1"/>
    </source>
</evidence>